<name>A0ABN9FC90_9NEOB</name>
<proteinExistence type="predicted"/>
<reference evidence="1" key="1">
    <citation type="submission" date="2023-05" db="EMBL/GenBank/DDBJ databases">
        <authorList>
            <person name="Stuckert A."/>
        </authorList>
    </citation>
    <scope>NUCLEOTIDE SEQUENCE</scope>
</reference>
<sequence length="62" mass="7351">LHLAQCSQASTVLLIRHSREMRSGKYHSPDSSLHRTRLYCSRVQWRCTLYNCIRCFAFHLVI</sequence>
<organism evidence="1 2">
    <name type="scientific">Staurois parvus</name>
    <dbReference type="NCBI Taxonomy" id="386267"/>
    <lineage>
        <taxon>Eukaryota</taxon>
        <taxon>Metazoa</taxon>
        <taxon>Chordata</taxon>
        <taxon>Craniata</taxon>
        <taxon>Vertebrata</taxon>
        <taxon>Euteleostomi</taxon>
        <taxon>Amphibia</taxon>
        <taxon>Batrachia</taxon>
        <taxon>Anura</taxon>
        <taxon>Neobatrachia</taxon>
        <taxon>Ranoidea</taxon>
        <taxon>Ranidae</taxon>
        <taxon>Staurois</taxon>
    </lineage>
</organism>
<evidence type="ECO:0000313" key="1">
    <source>
        <dbReference type="EMBL" id="CAI9594650.1"/>
    </source>
</evidence>
<comment type="caution">
    <text evidence="1">The sequence shown here is derived from an EMBL/GenBank/DDBJ whole genome shotgun (WGS) entry which is preliminary data.</text>
</comment>
<protein>
    <submittedName>
        <fullName evidence="1">Uncharacterized protein</fullName>
    </submittedName>
</protein>
<feature type="non-terminal residue" evidence="1">
    <location>
        <position position="1"/>
    </location>
</feature>
<evidence type="ECO:0000313" key="2">
    <source>
        <dbReference type="Proteomes" id="UP001162483"/>
    </source>
</evidence>
<keyword evidence="2" id="KW-1185">Reference proteome</keyword>
<gene>
    <name evidence="1" type="ORF">SPARVUS_LOCUS11762240</name>
</gene>
<dbReference type="Proteomes" id="UP001162483">
    <property type="component" value="Unassembled WGS sequence"/>
</dbReference>
<dbReference type="EMBL" id="CATNWA010016690">
    <property type="protein sequence ID" value="CAI9594650.1"/>
    <property type="molecule type" value="Genomic_DNA"/>
</dbReference>
<accession>A0ABN9FC90</accession>